<dbReference type="PANTHER" id="PTHR21040">
    <property type="entry name" value="BCDNA.GH04120"/>
    <property type="match status" value="1"/>
</dbReference>
<organism evidence="7 8">
    <name type="scientific">Euphydryas editha</name>
    <name type="common">Edith's checkerspot</name>
    <dbReference type="NCBI Taxonomy" id="104508"/>
    <lineage>
        <taxon>Eukaryota</taxon>
        <taxon>Metazoa</taxon>
        <taxon>Ecdysozoa</taxon>
        <taxon>Arthropoda</taxon>
        <taxon>Hexapoda</taxon>
        <taxon>Insecta</taxon>
        <taxon>Pterygota</taxon>
        <taxon>Neoptera</taxon>
        <taxon>Endopterygota</taxon>
        <taxon>Lepidoptera</taxon>
        <taxon>Glossata</taxon>
        <taxon>Ditrysia</taxon>
        <taxon>Papilionoidea</taxon>
        <taxon>Nymphalidae</taxon>
        <taxon>Nymphalinae</taxon>
        <taxon>Euphydryas</taxon>
    </lineage>
</organism>
<dbReference type="GO" id="GO:0004563">
    <property type="term" value="F:beta-N-acetylhexosaminidase activity"/>
    <property type="evidence" value="ECO:0007669"/>
    <property type="project" value="UniProtKB-EC"/>
</dbReference>
<dbReference type="GO" id="GO:0005975">
    <property type="term" value="P:carbohydrate metabolic process"/>
    <property type="evidence" value="ECO:0007669"/>
    <property type="project" value="InterPro"/>
</dbReference>
<dbReference type="Pfam" id="PF00728">
    <property type="entry name" value="Glyco_hydro_20"/>
    <property type="match status" value="1"/>
</dbReference>
<proteinExistence type="inferred from homology"/>
<dbReference type="InterPro" id="IPR017853">
    <property type="entry name" value="GH"/>
</dbReference>
<protein>
    <recommendedName>
        <fullName evidence="3">beta-N-acetylhexosaminidase</fullName>
        <ecNumber evidence="3">3.2.1.52</ecNumber>
    </recommendedName>
</protein>
<dbReference type="InterPro" id="IPR015883">
    <property type="entry name" value="Glyco_hydro_20_cat"/>
</dbReference>
<keyword evidence="5" id="KW-0812">Transmembrane</keyword>
<comment type="caution">
    <text evidence="7">The sequence shown here is derived from an EMBL/GenBank/DDBJ whole genome shotgun (WGS) entry which is preliminary data.</text>
</comment>
<evidence type="ECO:0000259" key="6">
    <source>
        <dbReference type="Pfam" id="PF00728"/>
    </source>
</evidence>
<evidence type="ECO:0000256" key="5">
    <source>
        <dbReference type="SAM" id="Phobius"/>
    </source>
</evidence>
<dbReference type="InterPro" id="IPR038901">
    <property type="entry name" value="HEXDC-like"/>
</dbReference>
<dbReference type="SUPFAM" id="SSF51445">
    <property type="entry name" value="(Trans)glycosidases"/>
    <property type="match status" value="1"/>
</dbReference>
<feature type="domain" description="Glycoside hydrolase family 20 catalytic" evidence="6">
    <location>
        <begin position="79"/>
        <end position="251"/>
    </location>
</feature>
<dbReference type="AlphaFoldDB" id="A0AAU9UGR5"/>
<keyword evidence="5" id="KW-0472">Membrane</keyword>
<evidence type="ECO:0000256" key="4">
    <source>
        <dbReference type="ARBA" id="ARBA00022801"/>
    </source>
</evidence>
<sequence>MRLASMKRLLVKIKYLIIAGAIVSIYFIVSYTLFKNVINKNEGDIKNIPRMALKLPNVIVHFDMKGSPPKLSYLKTLLPKLRELGVTGLLMEYEDMFPYDGRLVNISAKNCYDKSELKEFLTMVTQMGFDIIPLVQTFGHMEHVLKLEQYENLREVRNRPDSICPSRAESQNLINEMIGQIIKFHKEIFPMKYIHIGCDEVYNMNKCYQCLKRDLPDTDIYLNQVKVVTNIVKTFSSDTTVLIWDDMLRDIPIGDWERANLKIEPVYWSYGPNIKVSHINMMKYHKKFKNIWIASAFKGADGRASTYPNLRKRFSNNFSWLTTIFNYKFGGENNIFNFEGIILTGWSRYSHFDPPCELLPVSIPSLYLNLLLVQKLKQGVGDVENNDLTYFYTKYLQNNLSAHLHCDELLIIDYVNMNQCHFDGNELYEVLLNWDQQNTNILNTIDNSSNYLYAVDFYSSTHNINMNNIEKNIDWVNSSLNEVDYFKKKIMNIMIQYFDHFFIEEYIDFKMYKINKILNDLFKDLNNMSKVRYWKQRPYK</sequence>
<keyword evidence="4" id="KW-0378">Hydrolase</keyword>
<accession>A0AAU9UGR5</accession>
<evidence type="ECO:0000256" key="2">
    <source>
        <dbReference type="ARBA" id="ARBA00006285"/>
    </source>
</evidence>
<dbReference type="EMBL" id="CAKOGL010000017">
    <property type="protein sequence ID" value="CAH2097012.1"/>
    <property type="molecule type" value="Genomic_DNA"/>
</dbReference>
<name>A0AAU9UGR5_EUPED</name>
<keyword evidence="8" id="KW-1185">Reference proteome</keyword>
<dbReference type="Proteomes" id="UP001153954">
    <property type="component" value="Unassembled WGS sequence"/>
</dbReference>
<dbReference type="EC" id="3.2.1.52" evidence="3"/>
<keyword evidence="5" id="KW-1133">Transmembrane helix</keyword>
<gene>
    <name evidence="7" type="ORF">EEDITHA_LOCUS12285</name>
</gene>
<dbReference type="PANTHER" id="PTHR21040:SF8">
    <property type="entry name" value="BCDNA.GH04120"/>
    <property type="match status" value="1"/>
</dbReference>
<dbReference type="CDD" id="cd06565">
    <property type="entry name" value="GH20_GcnA-like"/>
    <property type="match status" value="1"/>
</dbReference>
<reference evidence="7" key="1">
    <citation type="submission" date="2022-03" db="EMBL/GenBank/DDBJ databases">
        <authorList>
            <person name="Tunstrom K."/>
        </authorList>
    </citation>
    <scope>NUCLEOTIDE SEQUENCE</scope>
</reference>
<evidence type="ECO:0000256" key="1">
    <source>
        <dbReference type="ARBA" id="ARBA00001231"/>
    </source>
</evidence>
<comment type="similarity">
    <text evidence="2">Belongs to the glycosyl hydrolase 20 family.</text>
</comment>
<evidence type="ECO:0000313" key="7">
    <source>
        <dbReference type="EMBL" id="CAH2097012.1"/>
    </source>
</evidence>
<feature type="transmembrane region" description="Helical" evidence="5">
    <location>
        <begin position="12"/>
        <end position="34"/>
    </location>
</feature>
<comment type="catalytic activity">
    <reaction evidence="1">
        <text>Hydrolysis of terminal non-reducing N-acetyl-D-hexosamine residues in N-acetyl-beta-D-hexosaminides.</text>
        <dbReference type="EC" id="3.2.1.52"/>
    </reaction>
</comment>
<dbReference type="Gene3D" id="3.20.20.80">
    <property type="entry name" value="Glycosidases"/>
    <property type="match status" value="1"/>
</dbReference>
<evidence type="ECO:0000256" key="3">
    <source>
        <dbReference type="ARBA" id="ARBA00012663"/>
    </source>
</evidence>
<evidence type="ECO:0000313" key="8">
    <source>
        <dbReference type="Proteomes" id="UP001153954"/>
    </source>
</evidence>